<dbReference type="InterPro" id="IPR008769">
    <property type="entry name" value="PhaF_PhaI"/>
</dbReference>
<evidence type="ECO:0000256" key="1">
    <source>
        <dbReference type="SAM" id="MobiDB-lite"/>
    </source>
</evidence>
<sequence>MGRLPADHASSAWARVVPSHAGKPTIISWAPLGVFPDASGGQPPPQAHRLCVQTCCLMRSAMSKASKPPAPPPAAESAPDMAHSIWLAGLGAWAQAQAEGNKVFEALVRDGLSLQRQTHQGLAQATEKLAEMTARANDARWGKLGGLFENRVAQSLSRMGLPDATDWQALQARLDRIEAHLQALQPTAGAPAPGAPASRTPRKTTPSTAPRKAVASAATRRRKAA</sequence>
<keyword evidence="3" id="KW-1185">Reference proteome</keyword>
<organism evidence="2 3">
    <name type="scientific">Comamonas serinivorans</name>
    <dbReference type="NCBI Taxonomy" id="1082851"/>
    <lineage>
        <taxon>Bacteria</taxon>
        <taxon>Pseudomonadati</taxon>
        <taxon>Pseudomonadota</taxon>
        <taxon>Betaproteobacteria</taxon>
        <taxon>Burkholderiales</taxon>
        <taxon>Comamonadaceae</taxon>
        <taxon>Comamonas</taxon>
    </lineage>
</organism>
<feature type="region of interest" description="Disordered" evidence="1">
    <location>
        <begin position="184"/>
        <end position="225"/>
    </location>
</feature>
<proteinExistence type="predicted"/>
<dbReference type="Proteomes" id="UP000196138">
    <property type="component" value="Chromosome"/>
</dbReference>
<evidence type="ECO:0008006" key="4">
    <source>
        <dbReference type="Google" id="ProtNLM"/>
    </source>
</evidence>
<feature type="compositionally biased region" description="Low complexity" evidence="1">
    <location>
        <begin position="184"/>
        <end position="199"/>
    </location>
</feature>
<dbReference type="KEGG" id="cser:CCO03_17980"/>
<protein>
    <recommendedName>
        <fullName evidence="4">Poly(Hydroxyalkanoate) granule-associated protein</fullName>
    </recommendedName>
</protein>
<dbReference type="PANTHER" id="PTHR38664">
    <property type="entry name" value="SLR0058 PROTEIN"/>
    <property type="match status" value="1"/>
</dbReference>
<evidence type="ECO:0000313" key="3">
    <source>
        <dbReference type="Proteomes" id="UP000196138"/>
    </source>
</evidence>
<name>A0A1Y0ERT7_9BURK</name>
<gene>
    <name evidence="2" type="ORF">CCO03_17980</name>
</gene>
<accession>A0A1Y0ERT7</accession>
<dbReference type="Pfam" id="PF05597">
    <property type="entry name" value="Phasin"/>
    <property type="match status" value="1"/>
</dbReference>
<dbReference type="PANTHER" id="PTHR38664:SF1">
    <property type="entry name" value="SLR0058 PROTEIN"/>
    <property type="match status" value="1"/>
</dbReference>
<reference evidence="2 3" key="1">
    <citation type="submission" date="2017-05" db="EMBL/GenBank/DDBJ databases">
        <authorList>
            <person name="Song R."/>
            <person name="Chenine A.L."/>
            <person name="Ruprecht R.M."/>
        </authorList>
    </citation>
    <scope>NUCLEOTIDE SEQUENCE [LARGE SCALE GENOMIC DNA]</scope>
    <source>
        <strain evidence="2 3">DSM 26136</strain>
    </source>
</reference>
<dbReference type="EMBL" id="CP021455">
    <property type="protein sequence ID" value="ARU06313.1"/>
    <property type="molecule type" value="Genomic_DNA"/>
</dbReference>
<evidence type="ECO:0000313" key="2">
    <source>
        <dbReference type="EMBL" id="ARU06313.1"/>
    </source>
</evidence>
<dbReference type="AlphaFoldDB" id="A0A1Y0ERT7"/>